<feature type="signal peptide" evidence="3">
    <location>
        <begin position="1"/>
        <end position="34"/>
    </location>
</feature>
<dbReference type="Gene3D" id="1.25.20.10">
    <property type="entry name" value="Bacterial muramidases"/>
    <property type="match status" value="1"/>
</dbReference>
<dbReference type="Proteomes" id="UP000315736">
    <property type="component" value="Unassembled WGS sequence"/>
</dbReference>
<comment type="caution">
    <text evidence="5">The sequence shown here is derived from an EMBL/GenBank/DDBJ whole genome shotgun (WGS) entry which is preliminary data.</text>
</comment>
<organism evidence="5 6">
    <name type="scientific">Tepidimonas alkaliphilus</name>
    <dbReference type="NCBI Taxonomy" id="2588942"/>
    <lineage>
        <taxon>Bacteria</taxon>
        <taxon>Pseudomonadati</taxon>
        <taxon>Pseudomonadota</taxon>
        <taxon>Betaproteobacteria</taxon>
        <taxon>Burkholderiales</taxon>
        <taxon>Tepidimonas</taxon>
    </lineage>
</organism>
<dbReference type="GO" id="GO:0042597">
    <property type="term" value="C:periplasmic space"/>
    <property type="evidence" value="ECO:0007669"/>
    <property type="project" value="InterPro"/>
</dbReference>
<feature type="domain" description="Transglycosylase SLT" evidence="4">
    <location>
        <begin position="507"/>
        <end position="609"/>
    </location>
</feature>
<comment type="similarity">
    <text evidence="1">Belongs to the transglycosylase Slt family.</text>
</comment>
<dbReference type="PANTHER" id="PTHR37423:SF5">
    <property type="entry name" value="SOLUBLE LYTIC MUREIN TRANSGLYCOSYLASE"/>
    <property type="match status" value="1"/>
</dbReference>
<dbReference type="SUPFAM" id="SSF48435">
    <property type="entry name" value="Bacterial muramidases"/>
    <property type="match status" value="1"/>
</dbReference>
<dbReference type="AlphaFoldDB" id="A0A554W9A7"/>
<keyword evidence="6" id="KW-1185">Reference proteome</keyword>
<keyword evidence="5" id="KW-0456">Lyase</keyword>
<feature type="chain" id="PRO_5021932918" evidence="3">
    <location>
        <begin position="35"/>
        <end position="675"/>
    </location>
</feature>
<dbReference type="EC" id="4.2.2.-" evidence="5"/>
<evidence type="ECO:0000259" key="4">
    <source>
        <dbReference type="Pfam" id="PF01464"/>
    </source>
</evidence>
<keyword evidence="2 3" id="KW-0732">Signal</keyword>
<evidence type="ECO:0000313" key="5">
    <source>
        <dbReference type="EMBL" id="TSE20167.1"/>
    </source>
</evidence>
<evidence type="ECO:0000256" key="1">
    <source>
        <dbReference type="ARBA" id="ARBA00007734"/>
    </source>
</evidence>
<dbReference type="CDD" id="cd13401">
    <property type="entry name" value="Slt70-like"/>
    <property type="match status" value="1"/>
</dbReference>
<dbReference type="SUPFAM" id="SSF53955">
    <property type="entry name" value="Lysozyme-like"/>
    <property type="match status" value="1"/>
</dbReference>
<dbReference type="GO" id="GO:0004553">
    <property type="term" value="F:hydrolase activity, hydrolyzing O-glycosyl compounds"/>
    <property type="evidence" value="ECO:0007669"/>
    <property type="project" value="InterPro"/>
</dbReference>
<proteinExistence type="inferred from homology"/>
<evidence type="ECO:0000313" key="6">
    <source>
        <dbReference type="Proteomes" id="UP000315736"/>
    </source>
</evidence>
<dbReference type="InterPro" id="IPR008258">
    <property type="entry name" value="Transglycosylase_SLT_dom_1"/>
</dbReference>
<accession>A0A554W9A7</accession>
<dbReference type="PANTHER" id="PTHR37423">
    <property type="entry name" value="SOLUBLE LYTIC MUREIN TRANSGLYCOSYLASE-RELATED"/>
    <property type="match status" value="1"/>
</dbReference>
<gene>
    <name evidence="5" type="primary">slt</name>
    <name evidence="5" type="ORF">Talka_01062</name>
</gene>
<sequence length="675" mass="73994">MSPMRSGACLRILTALRGALSAALVAAALLPAHGQTQTASDEEAARREALLQMREAFQKGDTARLAGLRPRLNGHLTEPLADYWLLRARLDRAGTEEVRAVLSRWAGSYWEDRLRNDWLLLLGARGDWATLLEEAPRFRMNDDPEVRCWVALAQVETGAASPASVAETVRAAWLGQRSAAPGCARAAGRLIAAGALPAEVAWQRARLGMEAGRLAVAAQAVALLDADAAPLVERVFNAPQRYLDDKLTAVRPRTKEIVTLALIRLAAQDPQAAAAEAQQPRWRTQLTAEERAWVWGAIGRRAALRQQPEAADHFARTWEATLPDEWRAWHVRAALRASDWAAVRRAIGLLSPQAQQDPAWVYWQARALQAAGQPEPARALLQRIAGPEGFYEQLAAEALGQPVTLPPAPPPPTAAERAAVRALPGLQRALLLIEWGLRTEGVREWHYEVALHDPGGLPERELLAAAAWACERAVWDRCINTSSRTRQQVDIAQRYPTPLREQVTTRARAIGLDPAFVYGLIRQESRFVTDARSHAGASGLMQLMPATARWTARKIGLRDFQPHHIDDPDVNLMLGTAYLKLVLDDFEGSLALAAAAYNAGPGRPRQWRQGPMLEAAAWIETIPFDETRDYVKRVLANTHVYAALLSGQPQRPSARLGGPIGPRLATARAADADLP</sequence>
<reference evidence="5 6" key="1">
    <citation type="submission" date="2019-07" db="EMBL/GenBank/DDBJ databases">
        <title>Tepidimonas alkaliphilus YIM 72238 draft genome.</title>
        <authorList>
            <person name="Da Costa M.S."/>
            <person name="Froufe H.J.C."/>
            <person name="Egas C."/>
            <person name="Albuquerque L."/>
        </authorList>
    </citation>
    <scope>NUCLEOTIDE SEQUENCE [LARGE SCALE GENOMIC DNA]</scope>
    <source>
        <strain evidence="5 6">YIM 72238</strain>
    </source>
</reference>
<evidence type="ECO:0000256" key="2">
    <source>
        <dbReference type="ARBA" id="ARBA00022729"/>
    </source>
</evidence>
<dbReference type="EMBL" id="VJNB01000004">
    <property type="protein sequence ID" value="TSE20167.1"/>
    <property type="molecule type" value="Genomic_DNA"/>
</dbReference>
<dbReference type="Gene3D" id="1.10.530.10">
    <property type="match status" value="1"/>
</dbReference>
<evidence type="ECO:0000256" key="3">
    <source>
        <dbReference type="SAM" id="SignalP"/>
    </source>
</evidence>
<dbReference type="InterPro" id="IPR023346">
    <property type="entry name" value="Lysozyme-like_dom_sf"/>
</dbReference>
<dbReference type="Pfam" id="PF01464">
    <property type="entry name" value="SLT"/>
    <property type="match status" value="1"/>
</dbReference>
<dbReference type="InterPro" id="IPR008939">
    <property type="entry name" value="Lytic_TGlycosylase_superhlx_U"/>
</dbReference>
<name>A0A554W9A7_9BURK</name>
<dbReference type="GO" id="GO:0016829">
    <property type="term" value="F:lyase activity"/>
    <property type="evidence" value="ECO:0007669"/>
    <property type="project" value="UniProtKB-KW"/>
</dbReference>
<protein>
    <submittedName>
        <fullName evidence="5">Soluble lytic murein transglycosylase</fullName>
        <ecNumber evidence="5">4.2.2.-</ecNumber>
    </submittedName>
</protein>